<dbReference type="STRING" id="1618369.UV54_C0044G0004"/>
<name>A0A0G1C079_9BACT</name>
<proteinExistence type="predicted"/>
<reference evidence="1 2" key="1">
    <citation type="journal article" date="2015" name="Nature">
        <title>rRNA introns, odd ribosomes, and small enigmatic genomes across a large radiation of phyla.</title>
        <authorList>
            <person name="Brown C.T."/>
            <person name="Hug L.A."/>
            <person name="Thomas B.C."/>
            <person name="Sharon I."/>
            <person name="Castelle C.J."/>
            <person name="Singh A."/>
            <person name="Wilkins M.J."/>
            <person name="Williams K.H."/>
            <person name="Banfield J.F."/>
        </authorList>
    </citation>
    <scope>NUCLEOTIDE SEQUENCE [LARGE SCALE GENOMIC DNA]</scope>
</reference>
<accession>A0A0G1C079</accession>
<evidence type="ECO:0000313" key="2">
    <source>
        <dbReference type="Proteomes" id="UP000034213"/>
    </source>
</evidence>
<protein>
    <recommendedName>
        <fullName evidence="3">PIN domain-containing protein</fullName>
    </recommendedName>
</protein>
<dbReference type="Proteomes" id="UP000034213">
    <property type="component" value="Unassembled WGS sequence"/>
</dbReference>
<sequence length="91" mass="10276">MNELVKNVSRKIPEAVKPLQVFLEAAPPLIVKDPEKIQLQVKKLTEKKDQIILQAAINSQVKFMATGNLKHFSVFNLQILSPAKVVKLFKL</sequence>
<organism evidence="1 2">
    <name type="scientific">Candidatus Beckwithbacteria bacterium GW2011_GWA2_43_10</name>
    <dbReference type="NCBI Taxonomy" id="1618369"/>
    <lineage>
        <taxon>Bacteria</taxon>
        <taxon>Candidatus Beckwithiibacteriota</taxon>
    </lineage>
</organism>
<comment type="caution">
    <text evidence="1">The sequence shown here is derived from an EMBL/GenBank/DDBJ whole genome shotgun (WGS) entry which is preliminary data.</text>
</comment>
<gene>
    <name evidence="1" type="ORF">UV54_C0044G0004</name>
</gene>
<evidence type="ECO:0000313" key="1">
    <source>
        <dbReference type="EMBL" id="KKS79015.1"/>
    </source>
</evidence>
<evidence type="ECO:0008006" key="3">
    <source>
        <dbReference type="Google" id="ProtNLM"/>
    </source>
</evidence>
<dbReference type="EMBL" id="LCEW01000044">
    <property type="protein sequence ID" value="KKS79015.1"/>
    <property type="molecule type" value="Genomic_DNA"/>
</dbReference>
<dbReference type="AlphaFoldDB" id="A0A0G1C079"/>